<evidence type="ECO:0000256" key="2">
    <source>
        <dbReference type="ARBA" id="ARBA00004479"/>
    </source>
</evidence>
<evidence type="ECO:0000256" key="4">
    <source>
        <dbReference type="ARBA" id="ARBA00022527"/>
    </source>
</evidence>
<dbReference type="FunFam" id="3.30.200.20:FF:000077">
    <property type="entry name" value="Putative Serine/threonine-protein kinase/endoribonuclease IRE1"/>
    <property type="match status" value="1"/>
</dbReference>
<evidence type="ECO:0000259" key="19">
    <source>
        <dbReference type="PROSITE" id="PS50011"/>
    </source>
</evidence>
<sequence length="1160" mass="133204">MKFKNVLYNILYFSSFFTLISTQNYNFPISLHYKDQTKQYDFFKFKITDSFPHLSNSNSKQFKTISNRGTSILRNNKNNNNNNNINNKINNINKNNEHMTTTIQNKISQTLSNEKLSTKSTISSSSSATANVIHNLKIETISDFEIDESQSIDYRDSSSAQDLIPQRQVTSLDDLTLSNVVIVTDVEGGVHALRRDTGELLWSKSSSDFGTILEIYEPKRESTPELLAVEPHGDGPIYSFNAFQGLRKLPVTVKDLVKSSPMNIRTDVVVDKNGTFIKDEKIFTGTRSTSMYTIDIYTGEILSEFGTDTQNKYYKNFTKDSMALSKGTILSIGRTNYRLDIHSTEGVIYNISYSQWQSNYLNVDLIDQNIDSKDDLFITPFKDKSLLAVDSDLNIAKWVSPQFPGIINSVFDVYTDDFMDENIILQHPIYNPNNLPGPELSNLVYLDSTEDGSWFCFSGILYPTLVNGAALSKYSSSDKWRVNSILKNEALFKTAITGVHTLSSFNDYMKDGMNLNNRNLDPTSIGYKKKDLSNNNNNYAKPTEKGIGRYISFKDLEYERQKMFEQISNEKYQKGKDTFINLIKRLSYRLFENGILFIFGFILITLLQRYKIFPSFGNILQSIFGANNINQLILNDIEISDNDKRQLSIRELSNNINTTTTTNHTNYNNNNTNNNSIDDINISINRTNNNTLSSMKNNISDGNQTSQNLTFTDGMKNLVVYQRVLGYGSSGTVVYEGKFQDRPVAVKRMLLDFCDLALQEIKSLTESDDHPNVIRYYCSETTDKFAYIAVELCDFNLEDLIEPSKSIEKFQLIKKNIDIIDLLYQIADGLAHLHSLNIIHRDIKPQNILLSKHKNYVNGIEEDLDSYRILISDFGLCKKLESGQSSFQNSTTAAGTTGWRAPELLVKTSECIAERNKNSKVKRKFSDTSNIMEQIKNRRLTKAIDIFSMGCVFYYVLTEGRHPFGDRYMRDANIIKYRCTLNGLRRTMKDAALANEATDLISQMIDENPLKRPTAKVILNHPFLWSASRKLQFLLHVSDRIELETTANGSELLNNIEKLSPLIIPDNDWSSRFDKNFLENIQRYRYYDTKKLQHLLRALRNKFHHYSDLPKNVLKLIEPLPEGYYYYFSKRFPNLLLKIYYFAKEYMKDEPSLAGYFNTT</sequence>
<dbReference type="STRING" id="1071380.I2GVH0"/>
<dbReference type="SUPFAM" id="SSF50998">
    <property type="entry name" value="Quinoprotein alcohol dehydrogenase-like"/>
    <property type="match status" value="2"/>
</dbReference>
<dbReference type="OMA" id="IRYYCSE"/>
<feature type="domain" description="Protein kinase" evidence="19">
    <location>
        <begin position="719"/>
        <end position="1024"/>
    </location>
</feature>
<keyword evidence="5" id="KW-0808">Transferase</keyword>
<dbReference type="GO" id="GO:0031505">
    <property type="term" value="P:fungal-type cell wall organization"/>
    <property type="evidence" value="ECO:0007669"/>
    <property type="project" value="EnsemblFungi"/>
</dbReference>
<dbReference type="eggNOG" id="KOG1027">
    <property type="taxonomic scope" value="Eukaryota"/>
</dbReference>
<evidence type="ECO:0000256" key="13">
    <source>
        <dbReference type="ARBA" id="ARBA00022842"/>
    </source>
</evidence>
<protein>
    <recommendedName>
        <fullName evidence="3">non-specific serine/threonine protein kinase</fullName>
        <ecNumber evidence="3">2.7.11.1</ecNumber>
    </recommendedName>
</protein>
<keyword evidence="4" id="KW-0723">Serine/threonine-protein kinase</keyword>
<dbReference type="InterPro" id="IPR008271">
    <property type="entry name" value="Ser/Thr_kinase_AS"/>
</dbReference>
<dbReference type="GO" id="GO:1990604">
    <property type="term" value="C:IRE1-TRAF2-ASK1 complex"/>
    <property type="evidence" value="ECO:0007669"/>
    <property type="project" value="TreeGrafter"/>
</dbReference>
<dbReference type="EMBL" id="HE806316">
    <property type="protein sequence ID" value="CCH58122.1"/>
    <property type="molecule type" value="Genomic_DNA"/>
</dbReference>
<keyword evidence="14" id="KW-1133">Transmembrane helix</keyword>
<keyword evidence="12" id="KW-0067">ATP-binding</keyword>
<dbReference type="EC" id="2.7.11.1" evidence="3"/>
<evidence type="ECO:0000256" key="6">
    <source>
        <dbReference type="ARBA" id="ARBA00022692"/>
    </source>
</evidence>
<dbReference type="FunFam" id="1.10.510.10:FF:000572">
    <property type="entry name" value="Serine/threonine-protein kinase/endoribonuclease IRE1"/>
    <property type="match status" value="1"/>
</dbReference>
<keyword evidence="22" id="KW-1185">Reference proteome</keyword>
<comment type="catalytic activity">
    <reaction evidence="17">
        <text>L-threonyl-[protein] + ATP = O-phospho-L-threonyl-[protein] + ADP + H(+)</text>
        <dbReference type="Rhea" id="RHEA:46608"/>
        <dbReference type="Rhea" id="RHEA-COMP:11060"/>
        <dbReference type="Rhea" id="RHEA-COMP:11605"/>
        <dbReference type="ChEBI" id="CHEBI:15378"/>
        <dbReference type="ChEBI" id="CHEBI:30013"/>
        <dbReference type="ChEBI" id="CHEBI:30616"/>
        <dbReference type="ChEBI" id="CHEBI:61977"/>
        <dbReference type="ChEBI" id="CHEBI:456216"/>
        <dbReference type="EC" id="2.7.11.1"/>
    </reaction>
    <physiologicalReaction direction="left-to-right" evidence="17">
        <dbReference type="Rhea" id="RHEA:46609"/>
    </physiologicalReaction>
</comment>
<proteinExistence type="predicted"/>
<dbReference type="OrthoDB" id="63989at2759"/>
<dbReference type="InterPro" id="IPR011047">
    <property type="entry name" value="Quinoprotein_ADH-like_sf"/>
</dbReference>
<name>I2GVH0_HENB6</name>
<dbReference type="InterPro" id="IPR045133">
    <property type="entry name" value="IRE1/2-like"/>
</dbReference>
<dbReference type="FunCoup" id="I2GVH0">
    <property type="interactions" value="160"/>
</dbReference>
<feature type="domain" description="KEN" evidence="20">
    <location>
        <begin position="1027"/>
        <end position="1159"/>
    </location>
</feature>
<organism evidence="21 22">
    <name type="scientific">Henningerozyma blattae (strain ATCC 34711 / CBS 6284 / DSM 70876 / NBRC 10599 / NRRL Y-10934 / UCD 77-7)</name>
    <name type="common">Yeast</name>
    <name type="synonym">Tetrapisispora blattae</name>
    <dbReference type="NCBI Taxonomy" id="1071380"/>
    <lineage>
        <taxon>Eukaryota</taxon>
        <taxon>Fungi</taxon>
        <taxon>Dikarya</taxon>
        <taxon>Ascomycota</taxon>
        <taxon>Saccharomycotina</taxon>
        <taxon>Saccharomycetes</taxon>
        <taxon>Saccharomycetales</taxon>
        <taxon>Saccharomycetaceae</taxon>
        <taxon>Henningerozyma</taxon>
    </lineage>
</organism>
<evidence type="ECO:0000313" key="21">
    <source>
        <dbReference type="EMBL" id="CCH58122.1"/>
    </source>
</evidence>
<dbReference type="SUPFAM" id="SSF56112">
    <property type="entry name" value="Protein kinase-like (PK-like)"/>
    <property type="match status" value="1"/>
</dbReference>
<dbReference type="GO" id="GO:0070059">
    <property type="term" value="P:intrinsic apoptotic signaling pathway in response to endoplasmic reticulum stress"/>
    <property type="evidence" value="ECO:0007669"/>
    <property type="project" value="TreeGrafter"/>
</dbReference>
<dbReference type="GO" id="GO:0006397">
    <property type="term" value="P:mRNA processing"/>
    <property type="evidence" value="ECO:0007669"/>
    <property type="project" value="InterPro"/>
</dbReference>
<dbReference type="GO" id="GO:0036498">
    <property type="term" value="P:IRE1-mediated unfolded protein response"/>
    <property type="evidence" value="ECO:0007669"/>
    <property type="project" value="EnsemblFungi"/>
</dbReference>
<dbReference type="CDD" id="cd10422">
    <property type="entry name" value="RNase_Ire1"/>
    <property type="match status" value="1"/>
</dbReference>
<dbReference type="KEGG" id="tbl:TBLA_0A03220"/>
<evidence type="ECO:0000256" key="12">
    <source>
        <dbReference type="ARBA" id="ARBA00022840"/>
    </source>
</evidence>
<dbReference type="GO" id="GO:0004521">
    <property type="term" value="F:RNA endonuclease activity"/>
    <property type="evidence" value="ECO:0007669"/>
    <property type="project" value="EnsemblFungi"/>
</dbReference>
<evidence type="ECO:0000256" key="5">
    <source>
        <dbReference type="ARBA" id="ARBA00022679"/>
    </source>
</evidence>
<accession>I2GVH0</accession>
<evidence type="ECO:0000256" key="18">
    <source>
        <dbReference type="ARBA" id="ARBA00048977"/>
    </source>
</evidence>
<dbReference type="Gene3D" id="2.130.10.10">
    <property type="entry name" value="YVTN repeat-like/Quinoprotein amine dehydrogenase"/>
    <property type="match status" value="1"/>
</dbReference>
<comment type="subcellular location">
    <subcellularLocation>
        <location evidence="2">Membrane</location>
        <topology evidence="2">Single-pass type I membrane protein</topology>
    </subcellularLocation>
</comment>
<comment type="cofactor">
    <cofactor evidence="1">
        <name>Mg(2+)</name>
        <dbReference type="ChEBI" id="CHEBI:18420"/>
    </cofactor>
</comment>
<dbReference type="InterPro" id="IPR018391">
    <property type="entry name" value="PQQ_b-propeller_rpt"/>
</dbReference>
<dbReference type="InterPro" id="IPR038357">
    <property type="entry name" value="KEN_sf"/>
</dbReference>
<evidence type="ECO:0000256" key="14">
    <source>
        <dbReference type="ARBA" id="ARBA00022989"/>
    </source>
</evidence>
<dbReference type="SMART" id="SM00580">
    <property type="entry name" value="PUG"/>
    <property type="match status" value="1"/>
</dbReference>
<dbReference type="SMART" id="SM00564">
    <property type="entry name" value="PQQ"/>
    <property type="match status" value="2"/>
</dbReference>
<dbReference type="GO" id="GO:0016787">
    <property type="term" value="F:hydrolase activity"/>
    <property type="evidence" value="ECO:0007669"/>
    <property type="project" value="UniProtKB-KW"/>
</dbReference>
<keyword evidence="11" id="KW-0378">Hydrolase</keyword>
<dbReference type="PANTHER" id="PTHR13954:SF6">
    <property type="entry name" value="NON-SPECIFIC SERINE_THREONINE PROTEIN KINASE"/>
    <property type="match status" value="1"/>
</dbReference>
<dbReference type="HOGENOM" id="CLU_004875_2_1_1"/>
<evidence type="ECO:0000256" key="16">
    <source>
        <dbReference type="ARBA" id="ARBA00023180"/>
    </source>
</evidence>
<dbReference type="Gene3D" id="3.30.200.20">
    <property type="entry name" value="Phosphorylase Kinase, domain 1"/>
    <property type="match status" value="1"/>
</dbReference>
<keyword evidence="6" id="KW-0812">Transmembrane</keyword>
<evidence type="ECO:0000313" key="22">
    <source>
        <dbReference type="Proteomes" id="UP000002866"/>
    </source>
</evidence>
<gene>
    <name evidence="21" type="primary">TBLA0A03220</name>
    <name evidence="21" type="ORF">TBLA_0A03220</name>
</gene>
<dbReference type="InterPro" id="IPR015943">
    <property type="entry name" value="WD40/YVTN_repeat-like_dom_sf"/>
</dbReference>
<dbReference type="AlphaFoldDB" id="I2GVH0"/>
<dbReference type="InParanoid" id="I2GVH0"/>
<evidence type="ECO:0000256" key="9">
    <source>
        <dbReference type="ARBA" id="ARBA00022741"/>
    </source>
</evidence>
<keyword evidence="8" id="KW-0732">Signal</keyword>
<evidence type="ECO:0000256" key="7">
    <source>
        <dbReference type="ARBA" id="ARBA00022723"/>
    </source>
</evidence>
<dbReference type="GeneID" id="14492827"/>
<dbReference type="CDD" id="cd13982">
    <property type="entry name" value="STKc_IRE1"/>
    <property type="match status" value="1"/>
</dbReference>
<evidence type="ECO:0000256" key="3">
    <source>
        <dbReference type="ARBA" id="ARBA00012513"/>
    </source>
</evidence>
<dbReference type="GO" id="GO:0005634">
    <property type="term" value="C:nucleus"/>
    <property type="evidence" value="ECO:0007669"/>
    <property type="project" value="EnsemblFungi"/>
</dbReference>
<reference evidence="21 22" key="1">
    <citation type="journal article" date="2011" name="Proc. Natl. Acad. Sci. U.S.A.">
        <title>Evolutionary erosion of yeast sex chromosomes by mating-type switching accidents.</title>
        <authorList>
            <person name="Gordon J.L."/>
            <person name="Armisen D."/>
            <person name="Proux-Wera E."/>
            <person name="Oheigeartaigh S.S."/>
            <person name="Byrne K.P."/>
            <person name="Wolfe K.H."/>
        </authorList>
    </citation>
    <scope>NUCLEOTIDE SEQUENCE [LARGE SCALE GENOMIC DNA]</scope>
    <source>
        <strain evidence="22">ATCC 34711 / CBS 6284 / DSM 70876 / NBRC 10599 / NRRL Y-10934 / UCD 77-7</strain>
    </source>
</reference>
<evidence type="ECO:0000256" key="15">
    <source>
        <dbReference type="ARBA" id="ARBA00023136"/>
    </source>
</evidence>
<keyword evidence="15" id="KW-0472">Membrane</keyword>
<dbReference type="GO" id="GO:0004674">
    <property type="term" value="F:protein serine/threonine kinase activity"/>
    <property type="evidence" value="ECO:0007669"/>
    <property type="project" value="UniProtKB-KW"/>
</dbReference>
<evidence type="ECO:0000256" key="11">
    <source>
        <dbReference type="ARBA" id="ARBA00022801"/>
    </source>
</evidence>
<dbReference type="Proteomes" id="UP000002866">
    <property type="component" value="Chromosome 1"/>
</dbReference>
<dbReference type="Pfam" id="PF06479">
    <property type="entry name" value="Ribonuc_2-5A"/>
    <property type="match status" value="1"/>
</dbReference>
<keyword evidence="9" id="KW-0547">Nucleotide-binding</keyword>
<dbReference type="GO" id="GO:0005524">
    <property type="term" value="F:ATP binding"/>
    <property type="evidence" value="ECO:0007669"/>
    <property type="project" value="UniProtKB-KW"/>
</dbReference>
<dbReference type="GO" id="GO:0042802">
    <property type="term" value="F:identical protein binding"/>
    <property type="evidence" value="ECO:0007669"/>
    <property type="project" value="EnsemblFungi"/>
</dbReference>
<dbReference type="SMART" id="SM00220">
    <property type="entry name" value="S_TKc"/>
    <property type="match status" value="1"/>
</dbReference>
<evidence type="ECO:0000256" key="10">
    <source>
        <dbReference type="ARBA" id="ARBA00022777"/>
    </source>
</evidence>
<dbReference type="Gene3D" id="1.20.1440.180">
    <property type="entry name" value="KEN domain"/>
    <property type="match status" value="1"/>
</dbReference>
<dbReference type="InterPro" id="IPR011009">
    <property type="entry name" value="Kinase-like_dom_sf"/>
</dbReference>
<comment type="catalytic activity">
    <reaction evidence="18">
        <text>L-seryl-[protein] + ATP = O-phospho-L-seryl-[protein] + ADP + H(+)</text>
        <dbReference type="Rhea" id="RHEA:17989"/>
        <dbReference type="Rhea" id="RHEA-COMP:9863"/>
        <dbReference type="Rhea" id="RHEA-COMP:11604"/>
        <dbReference type="ChEBI" id="CHEBI:15378"/>
        <dbReference type="ChEBI" id="CHEBI:29999"/>
        <dbReference type="ChEBI" id="CHEBI:30616"/>
        <dbReference type="ChEBI" id="CHEBI:83421"/>
        <dbReference type="ChEBI" id="CHEBI:456216"/>
        <dbReference type="EC" id="2.7.11.1"/>
    </reaction>
    <physiologicalReaction direction="left-to-right" evidence="18">
        <dbReference type="Rhea" id="RHEA:17990"/>
    </physiologicalReaction>
</comment>
<dbReference type="Gene3D" id="1.10.510.10">
    <property type="entry name" value="Transferase(Phosphotransferase) domain 1"/>
    <property type="match status" value="1"/>
</dbReference>
<evidence type="ECO:0000256" key="17">
    <source>
        <dbReference type="ARBA" id="ARBA00048659"/>
    </source>
</evidence>
<evidence type="ECO:0000256" key="8">
    <source>
        <dbReference type="ARBA" id="ARBA00022729"/>
    </source>
</evidence>
<keyword evidence="10" id="KW-0418">Kinase</keyword>
<evidence type="ECO:0000256" key="1">
    <source>
        <dbReference type="ARBA" id="ARBA00001946"/>
    </source>
</evidence>
<dbReference type="InterPro" id="IPR010513">
    <property type="entry name" value="KEN_dom"/>
</dbReference>
<dbReference type="PROSITE" id="PS00108">
    <property type="entry name" value="PROTEIN_KINASE_ST"/>
    <property type="match status" value="1"/>
</dbReference>
<dbReference type="GO" id="GO:0006020">
    <property type="term" value="P:inositol metabolic process"/>
    <property type="evidence" value="ECO:0007669"/>
    <property type="project" value="EnsemblFungi"/>
</dbReference>
<dbReference type="InterPro" id="IPR000719">
    <property type="entry name" value="Prot_kinase_dom"/>
</dbReference>
<dbReference type="PROSITE" id="PS51392">
    <property type="entry name" value="KEN"/>
    <property type="match status" value="1"/>
</dbReference>
<dbReference type="GO" id="GO:0034067">
    <property type="term" value="P:protein localization to Golgi apparatus"/>
    <property type="evidence" value="ECO:0007669"/>
    <property type="project" value="EnsemblFungi"/>
</dbReference>
<dbReference type="GO" id="GO:0046872">
    <property type="term" value="F:metal ion binding"/>
    <property type="evidence" value="ECO:0007669"/>
    <property type="project" value="UniProtKB-KW"/>
</dbReference>
<dbReference type="PROSITE" id="PS50011">
    <property type="entry name" value="PROTEIN_KINASE_DOM"/>
    <property type="match status" value="1"/>
</dbReference>
<keyword evidence="16" id="KW-0325">Glycoprotein</keyword>
<keyword evidence="7" id="KW-0479">Metal-binding</keyword>
<dbReference type="GO" id="GO:0051082">
    <property type="term" value="F:unfolded protein binding"/>
    <property type="evidence" value="ECO:0007669"/>
    <property type="project" value="EnsemblFungi"/>
</dbReference>
<dbReference type="PANTHER" id="PTHR13954">
    <property type="entry name" value="IRE1-RELATED"/>
    <property type="match status" value="1"/>
</dbReference>
<evidence type="ECO:0000259" key="20">
    <source>
        <dbReference type="PROSITE" id="PS51392"/>
    </source>
</evidence>
<keyword evidence="13" id="KW-0460">Magnesium</keyword>
<dbReference type="GO" id="GO:1990332">
    <property type="term" value="C:Ire1 complex"/>
    <property type="evidence" value="ECO:0007669"/>
    <property type="project" value="EnsemblFungi"/>
</dbReference>
<dbReference type="Pfam" id="PF00069">
    <property type="entry name" value="Pkinase"/>
    <property type="match status" value="1"/>
</dbReference>
<dbReference type="RefSeq" id="XP_004177641.1">
    <property type="nucleotide sequence ID" value="XM_004177593.1"/>
</dbReference>